<dbReference type="OrthoDB" id="4062651at2759"/>
<dbReference type="PROSITE" id="PS50011">
    <property type="entry name" value="PROTEIN_KINASE_DOM"/>
    <property type="match status" value="1"/>
</dbReference>
<sequence>MGGRPSMVMQWYDKGCAAEYLKGPGLGVNRMSLIYDVTQGLNYLHTLSPPIVHGDLKGNNVLITNEGHAVLSDFGLSKVIEDLVGPTGYTPSSPEVGPLRWQAPEFVEDEKCKLGLETDVWSFGCTAYELLTNYTPYYYRTKDALIMRDMREGIKPPGPDGMSPFTQDERVITLLYDACWSFSPSSRLQMSTIVLQVGEICANPKAIA</sequence>
<dbReference type="AlphaFoldDB" id="A0A9P5Y2E6"/>
<dbReference type="GO" id="GO:0005524">
    <property type="term" value="F:ATP binding"/>
    <property type="evidence" value="ECO:0007669"/>
    <property type="project" value="InterPro"/>
</dbReference>
<dbReference type="GO" id="GO:0004674">
    <property type="term" value="F:protein serine/threonine kinase activity"/>
    <property type="evidence" value="ECO:0007669"/>
    <property type="project" value="TreeGrafter"/>
</dbReference>
<organism evidence="2 3">
    <name type="scientific">Collybia nuda</name>
    <dbReference type="NCBI Taxonomy" id="64659"/>
    <lineage>
        <taxon>Eukaryota</taxon>
        <taxon>Fungi</taxon>
        <taxon>Dikarya</taxon>
        <taxon>Basidiomycota</taxon>
        <taxon>Agaricomycotina</taxon>
        <taxon>Agaricomycetes</taxon>
        <taxon>Agaricomycetidae</taxon>
        <taxon>Agaricales</taxon>
        <taxon>Tricholomatineae</taxon>
        <taxon>Clitocybaceae</taxon>
        <taxon>Collybia</taxon>
    </lineage>
</organism>
<gene>
    <name evidence="2" type="ORF">BDZ94DRAFT_1223730</name>
</gene>
<name>A0A9P5Y2E6_9AGAR</name>
<evidence type="ECO:0000313" key="2">
    <source>
        <dbReference type="EMBL" id="KAF9460081.1"/>
    </source>
</evidence>
<dbReference type="Proteomes" id="UP000807353">
    <property type="component" value="Unassembled WGS sequence"/>
</dbReference>
<keyword evidence="2" id="KW-0808">Transferase</keyword>
<dbReference type="InterPro" id="IPR008271">
    <property type="entry name" value="Ser/Thr_kinase_AS"/>
</dbReference>
<keyword evidence="3" id="KW-1185">Reference proteome</keyword>
<evidence type="ECO:0000313" key="3">
    <source>
        <dbReference type="Proteomes" id="UP000807353"/>
    </source>
</evidence>
<dbReference type="EMBL" id="MU150305">
    <property type="protein sequence ID" value="KAF9460081.1"/>
    <property type="molecule type" value="Genomic_DNA"/>
</dbReference>
<dbReference type="InterPro" id="IPR000719">
    <property type="entry name" value="Prot_kinase_dom"/>
</dbReference>
<evidence type="ECO:0000259" key="1">
    <source>
        <dbReference type="PROSITE" id="PS50011"/>
    </source>
</evidence>
<feature type="domain" description="Protein kinase" evidence="1">
    <location>
        <begin position="1"/>
        <end position="206"/>
    </location>
</feature>
<dbReference type="SMART" id="SM00220">
    <property type="entry name" value="S_TKc"/>
    <property type="match status" value="1"/>
</dbReference>
<comment type="caution">
    <text evidence="2">The sequence shown here is derived from an EMBL/GenBank/DDBJ whole genome shotgun (WGS) entry which is preliminary data.</text>
</comment>
<proteinExistence type="predicted"/>
<dbReference type="InterPro" id="IPR001245">
    <property type="entry name" value="Ser-Thr/Tyr_kinase_cat_dom"/>
</dbReference>
<accession>A0A9P5Y2E6</accession>
<protein>
    <submittedName>
        <fullName evidence="2">Kinase-like domain-containing protein</fullName>
    </submittedName>
</protein>
<dbReference type="SUPFAM" id="SSF56112">
    <property type="entry name" value="Protein kinase-like (PK-like)"/>
    <property type="match status" value="1"/>
</dbReference>
<dbReference type="InterPro" id="IPR011009">
    <property type="entry name" value="Kinase-like_dom_sf"/>
</dbReference>
<keyword evidence="2" id="KW-0418">Kinase</keyword>
<dbReference type="Pfam" id="PF07714">
    <property type="entry name" value="PK_Tyr_Ser-Thr"/>
    <property type="match status" value="1"/>
</dbReference>
<dbReference type="InterPro" id="IPR051681">
    <property type="entry name" value="Ser/Thr_Kinases-Pseudokinases"/>
</dbReference>
<dbReference type="Gene3D" id="1.10.510.10">
    <property type="entry name" value="Transferase(Phosphotransferase) domain 1"/>
    <property type="match status" value="1"/>
</dbReference>
<reference evidence="2" key="1">
    <citation type="submission" date="2020-11" db="EMBL/GenBank/DDBJ databases">
        <authorList>
            <consortium name="DOE Joint Genome Institute"/>
            <person name="Ahrendt S."/>
            <person name="Riley R."/>
            <person name="Andreopoulos W."/>
            <person name="Labutti K."/>
            <person name="Pangilinan J."/>
            <person name="Ruiz-Duenas F.J."/>
            <person name="Barrasa J.M."/>
            <person name="Sanchez-Garcia M."/>
            <person name="Camarero S."/>
            <person name="Miyauchi S."/>
            <person name="Serrano A."/>
            <person name="Linde D."/>
            <person name="Babiker R."/>
            <person name="Drula E."/>
            <person name="Ayuso-Fernandez I."/>
            <person name="Pacheco R."/>
            <person name="Padilla G."/>
            <person name="Ferreira P."/>
            <person name="Barriuso J."/>
            <person name="Kellner H."/>
            <person name="Castanera R."/>
            <person name="Alfaro M."/>
            <person name="Ramirez L."/>
            <person name="Pisabarro A.G."/>
            <person name="Kuo A."/>
            <person name="Tritt A."/>
            <person name="Lipzen A."/>
            <person name="He G."/>
            <person name="Yan M."/>
            <person name="Ng V."/>
            <person name="Cullen D."/>
            <person name="Martin F."/>
            <person name="Rosso M.-N."/>
            <person name="Henrissat B."/>
            <person name="Hibbett D."/>
            <person name="Martinez A.T."/>
            <person name="Grigoriev I.V."/>
        </authorList>
    </citation>
    <scope>NUCLEOTIDE SEQUENCE</scope>
    <source>
        <strain evidence="2">CBS 247.69</strain>
    </source>
</reference>
<dbReference type="PANTHER" id="PTHR44329">
    <property type="entry name" value="SERINE/THREONINE-PROTEIN KINASE TNNI3K-RELATED"/>
    <property type="match status" value="1"/>
</dbReference>
<dbReference type="PROSITE" id="PS00108">
    <property type="entry name" value="PROTEIN_KINASE_ST"/>
    <property type="match status" value="1"/>
</dbReference>